<proteinExistence type="predicted"/>
<dbReference type="Gene3D" id="3.40.1190.20">
    <property type="match status" value="1"/>
</dbReference>
<sequence>MRGLIEVWTGERWKKGLKGEGQVWRSEESPALFSMLRPSMAILPPHYRRATTYHIGVHPERPNLDYLQEIRACAREAGATKKPPVSGVGDDTNRTPRSGVLSIEPFTAARRMLSREEVEGLCSVGDIFSPNEIEAFSIVGPGSPVDVVERIAEAGAKVVILRRGQQGSVVYDSQTGEMWEVRGNRWQEIVIKSPSRAGLQSGGCHWLWQRLQWGFSGSMGTRRRRVDCGRVGECRGKLYACITGCSITSSFGYVGAGSFKSNPCAEKIPPHQITLRLERSVAASSPAILCNRSSCRRIRNKPHILFESHWEVLNSALGKGERSTLLL</sequence>
<evidence type="ECO:0000256" key="1">
    <source>
        <dbReference type="SAM" id="MobiDB-lite"/>
    </source>
</evidence>
<dbReference type="PANTHER" id="PTHR47098:SF2">
    <property type="entry name" value="PROTEIN MAK32"/>
    <property type="match status" value="1"/>
</dbReference>
<comment type="caution">
    <text evidence="2">The sequence shown here is derived from an EMBL/GenBank/DDBJ whole genome shotgun (WGS) entry which is preliminary data.</text>
</comment>
<dbReference type="Proteomes" id="UP001190700">
    <property type="component" value="Unassembled WGS sequence"/>
</dbReference>
<dbReference type="EMBL" id="LGRX02029084">
    <property type="protein sequence ID" value="KAK3247298.1"/>
    <property type="molecule type" value="Genomic_DNA"/>
</dbReference>
<dbReference type="AlphaFoldDB" id="A0AAE0F0I1"/>
<organism evidence="2 3">
    <name type="scientific">Cymbomonas tetramitiformis</name>
    <dbReference type="NCBI Taxonomy" id="36881"/>
    <lineage>
        <taxon>Eukaryota</taxon>
        <taxon>Viridiplantae</taxon>
        <taxon>Chlorophyta</taxon>
        <taxon>Pyramimonadophyceae</taxon>
        <taxon>Pyramimonadales</taxon>
        <taxon>Pyramimonadaceae</taxon>
        <taxon>Cymbomonas</taxon>
    </lineage>
</organism>
<protein>
    <submittedName>
        <fullName evidence="2">Uncharacterized protein</fullName>
    </submittedName>
</protein>
<reference evidence="2 3" key="1">
    <citation type="journal article" date="2015" name="Genome Biol. Evol.">
        <title>Comparative Genomics of a Bacterivorous Green Alga Reveals Evolutionary Causalities and Consequences of Phago-Mixotrophic Mode of Nutrition.</title>
        <authorList>
            <person name="Burns J.A."/>
            <person name="Paasch A."/>
            <person name="Narechania A."/>
            <person name="Kim E."/>
        </authorList>
    </citation>
    <scope>NUCLEOTIDE SEQUENCE [LARGE SCALE GENOMIC DNA]</scope>
    <source>
        <strain evidence="2 3">PLY_AMNH</strain>
    </source>
</reference>
<feature type="region of interest" description="Disordered" evidence="1">
    <location>
        <begin position="78"/>
        <end position="99"/>
    </location>
</feature>
<name>A0AAE0F0I1_9CHLO</name>
<evidence type="ECO:0000313" key="3">
    <source>
        <dbReference type="Proteomes" id="UP001190700"/>
    </source>
</evidence>
<dbReference type="InterPro" id="IPR029056">
    <property type="entry name" value="Ribokinase-like"/>
</dbReference>
<dbReference type="PANTHER" id="PTHR47098">
    <property type="entry name" value="PROTEIN MAK32"/>
    <property type="match status" value="1"/>
</dbReference>
<dbReference type="SUPFAM" id="SSF53613">
    <property type="entry name" value="Ribokinase-like"/>
    <property type="match status" value="1"/>
</dbReference>
<evidence type="ECO:0000313" key="2">
    <source>
        <dbReference type="EMBL" id="KAK3247298.1"/>
    </source>
</evidence>
<accession>A0AAE0F0I1</accession>
<gene>
    <name evidence="2" type="ORF">CYMTET_43198</name>
</gene>
<keyword evidence="3" id="KW-1185">Reference proteome</keyword>